<protein>
    <submittedName>
        <fullName evidence="6">SNF2/helicase domain protein</fullName>
    </submittedName>
</protein>
<name>E3FFW0_STIAD</name>
<keyword evidence="2" id="KW-0862">Zinc</keyword>
<dbReference type="InterPro" id="IPR027417">
    <property type="entry name" value="P-loop_NTPase"/>
</dbReference>
<dbReference type="SMART" id="SM00490">
    <property type="entry name" value="HELICc"/>
    <property type="match status" value="1"/>
</dbReference>
<dbReference type="SUPFAM" id="SSF52540">
    <property type="entry name" value="P-loop containing nucleoside triphosphate hydrolases"/>
    <property type="match status" value="2"/>
</dbReference>
<evidence type="ECO:0000256" key="2">
    <source>
        <dbReference type="PROSITE-ProRule" id="PRU00325"/>
    </source>
</evidence>
<dbReference type="InterPro" id="IPR001650">
    <property type="entry name" value="Helicase_C-like"/>
</dbReference>
<dbReference type="eggNOG" id="COG0553">
    <property type="taxonomic scope" value="Bacteria"/>
</dbReference>
<feature type="domain" description="SWIM-type" evidence="3">
    <location>
        <begin position="70"/>
        <end position="107"/>
    </location>
</feature>
<dbReference type="PROSITE" id="PS50966">
    <property type="entry name" value="ZF_SWIM"/>
    <property type="match status" value="1"/>
</dbReference>
<dbReference type="Proteomes" id="UP000001351">
    <property type="component" value="Chromosome"/>
</dbReference>
<dbReference type="CDD" id="cd18793">
    <property type="entry name" value="SF2_C_SNF"/>
    <property type="match status" value="1"/>
</dbReference>
<dbReference type="KEGG" id="sur:STAUR_7463"/>
<dbReference type="Gene3D" id="3.40.50.300">
    <property type="entry name" value="P-loop containing nucleotide triphosphate hydrolases"/>
    <property type="match status" value="1"/>
</dbReference>
<dbReference type="InterPro" id="IPR038718">
    <property type="entry name" value="SNF2-like_sf"/>
</dbReference>
<dbReference type="PANTHER" id="PTHR10799">
    <property type="entry name" value="SNF2/RAD54 HELICASE FAMILY"/>
    <property type="match status" value="1"/>
</dbReference>
<organism evidence="6 7">
    <name type="scientific">Stigmatella aurantiaca (strain DW4/3-1)</name>
    <dbReference type="NCBI Taxonomy" id="378806"/>
    <lineage>
        <taxon>Bacteria</taxon>
        <taxon>Pseudomonadati</taxon>
        <taxon>Myxococcota</taxon>
        <taxon>Myxococcia</taxon>
        <taxon>Myxococcales</taxon>
        <taxon>Cystobacterineae</taxon>
        <taxon>Archangiaceae</taxon>
        <taxon>Stigmatella</taxon>
    </lineage>
</organism>
<dbReference type="GO" id="GO:0008270">
    <property type="term" value="F:zinc ion binding"/>
    <property type="evidence" value="ECO:0007669"/>
    <property type="project" value="UniProtKB-KW"/>
</dbReference>
<feature type="domain" description="Helicase ATP-binding" evidence="4">
    <location>
        <begin position="855"/>
        <end position="1011"/>
    </location>
</feature>
<evidence type="ECO:0000259" key="5">
    <source>
        <dbReference type="PROSITE" id="PS51194"/>
    </source>
</evidence>
<feature type="domain" description="Helicase C-terminal" evidence="5">
    <location>
        <begin position="1129"/>
        <end position="1293"/>
    </location>
</feature>
<dbReference type="OrthoDB" id="9760715at2"/>
<dbReference type="HOGENOM" id="CLU_000315_21_7_7"/>
<evidence type="ECO:0000313" key="7">
    <source>
        <dbReference type="Proteomes" id="UP000001351"/>
    </source>
</evidence>
<keyword evidence="2" id="KW-0863">Zinc-finger</keyword>
<evidence type="ECO:0000259" key="4">
    <source>
        <dbReference type="PROSITE" id="PS51192"/>
    </source>
</evidence>
<accession>E3FFW0</accession>
<dbReference type="InterPro" id="IPR000330">
    <property type="entry name" value="SNF2_N"/>
</dbReference>
<dbReference type="PROSITE" id="PS51194">
    <property type="entry name" value="HELICASE_CTER"/>
    <property type="match status" value="1"/>
</dbReference>
<dbReference type="EMBL" id="CP002271">
    <property type="protein sequence ID" value="ADO75219.1"/>
    <property type="molecule type" value="Genomic_DNA"/>
</dbReference>
<dbReference type="eggNOG" id="COG4715">
    <property type="taxonomic scope" value="Bacteria"/>
</dbReference>
<dbReference type="Pfam" id="PF00271">
    <property type="entry name" value="Helicase_C"/>
    <property type="match status" value="1"/>
</dbReference>
<sequence length="1299" mass="143692">MSVSSSSPPAVPGQTPPSLGWLTVALLQEAAGPRTFNRGRVCLAQRRVASYEVTENELRGKVLNRHGKPQEVFLSTDVDGLSCECECTAFWSNGICKHIVALGLAFLGARPPQEEPAAEAASKAERPRTPKAVEAWLEAHQVTHARRESLSVVLPLLPSGFRTSQVVSELGHLPVTAVLDGSLDLSRRVQGTLQQSLLWEAAWKWLDMEARRVRRGLEHEQERARLPRPPLTDARLEPWRQVLERERERVRAHAVPRLLSGRSTVTFHERPLRLYVEEPRRLSGAVGKPEGFVPKMRVSVDPRALLEGRAGLWCWCTPDEAEAHCVHALSALDTLLDSLSAPEEAARNARLAELLFVEPGRQLLGAIEKVAAVPLPSFEAPDSASRIAFRLEGLEQRDPRLQPYLQRRRKKGGFSTGSLVRWSEAAEVRAALSSPEELEALELCGVLSRLPRFAEGYALLLRALRLLARGSHLFLASRLDAPLLVREAPLGFTFADAEEGFSVQPAIEGSVIDVQALLPPPLGHEGQWPWLLVEPILPRLTLVSIPSGAQGLLATLREYGTRLPAQARPELLRHLSKFEAAFPVSLPESLEARVVPSTPGFLLRLAAVQEEGLEGKLLVRPLPEAPPWPPGEGPSELRGLRAGERVMARRDLDAERGEARALRERLGLPVDSASPSFVWEGSEAALDFLERLEPLTGPELRVEWAQQPWKVWTSPDAEGLKVEVKKKRDWFGLEGALNVEGIRVELGPLLDTLLHHRRFVPLGKGRFLRITQALRERLIPLVDLVHPTREGLEVSAAVAPVLDALAEAGVEVHAPPDWRKLATRIRKAQEMEVSVPPALKAELRDYQREGFTWMARLAEWGGGGCLADDMGLGKTLQTLTLLLHRAKDGPALVVAPTSVCFNWIREAERFAPSLRVKSYRDADRERVLPVLKAGDVLLVSYGLLVRDAERFASVPFATLVVDEAQAAKNPDSARAKALADIQAEAKVALSGTPVENRLSELWSLFHIVFPGLLGGREAFRKRFAVPIEREGNKEARASLSRVIRPFLLRRTKAEVARELPPRIETVVPVVLSEGERKLYEAARIASILQLESRTEKDKRFVMLAALTRLRLLACHPKLWDEDSPLPSSKLERMVERVEELRAEGSRALIFSQFVRLLNLAGEALEARGITFQYLDGQTPAAERQARVEAFQRGEGDVFLISLKAGGTGLNLTAADHVIHLDPWWNPAVEDQATDRAHRIGQTRPVTVSRLVSEGTIEEAILALHAEKRELAMSLLSEADGAAALSPEQLMDLLRFTPSP</sequence>
<dbReference type="GO" id="GO:0005524">
    <property type="term" value="F:ATP binding"/>
    <property type="evidence" value="ECO:0007669"/>
    <property type="project" value="InterPro"/>
</dbReference>
<evidence type="ECO:0000313" key="6">
    <source>
        <dbReference type="EMBL" id="ADO75219.1"/>
    </source>
</evidence>
<keyword evidence="1" id="KW-0378">Hydrolase</keyword>
<dbReference type="InterPro" id="IPR014001">
    <property type="entry name" value="Helicase_ATP-bd"/>
</dbReference>
<evidence type="ECO:0000259" key="3">
    <source>
        <dbReference type="PROSITE" id="PS50966"/>
    </source>
</evidence>
<dbReference type="STRING" id="378806.STAUR_7463"/>
<gene>
    <name evidence="6" type="ordered locus">STAUR_7463</name>
</gene>
<proteinExistence type="predicted"/>
<dbReference type="PROSITE" id="PS51192">
    <property type="entry name" value="HELICASE_ATP_BIND_1"/>
    <property type="match status" value="1"/>
</dbReference>
<reference evidence="6 7" key="1">
    <citation type="journal article" date="2011" name="Mol. Biol. Evol.">
        <title>Comparative genomic analysis of fruiting body formation in Myxococcales.</title>
        <authorList>
            <person name="Huntley S."/>
            <person name="Hamann N."/>
            <person name="Wegener-Feldbrugge S."/>
            <person name="Treuner-Lange A."/>
            <person name="Kube M."/>
            <person name="Reinhardt R."/>
            <person name="Klages S."/>
            <person name="Muller R."/>
            <person name="Ronning C.M."/>
            <person name="Nierman W.C."/>
            <person name="Sogaard-Andersen L."/>
        </authorList>
    </citation>
    <scope>NUCLEOTIDE SEQUENCE [LARGE SCALE GENOMIC DNA]</scope>
    <source>
        <strain evidence="6 7">DW4/3-1</strain>
    </source>
</reference>
<dbReference type="InterPro" id="IPR007527">
    <property type="entry name" value="Znf_SWIM"/>
</dbReference>
<dbReference type="GO" id="GO:0016787">
    <property type="term" value="F:hydrolase activity"/>
    <property type="evidence" value="ECO:0007669"/>
    <property type="project" value="UniProtKB-KW"/>
</dbReference>
<evidence type="ECO:0000256" key="1">
    <source>
        <dbReference type="ARBA" id="ARBA00022801"/>
    </source>
</evidence>
<dbReference type="SMART" id="SM00487">
    <property type="entry name" value="DEXDc"/>
    <property type="match status" value="1"/>
</dbReference>
<keyword evidence="7" id="KW-1185">Reference proteome</keyword>
<dbReference type="Pfam" id="PF00176">
    <property type="entry name" value="SNF2-rel_dom"/>
    <property type="match status" value="1"/>
</dbReference>
<dbReference type="Gene3D" id="3.40.50.10810">
    <property type="entry name" value="Tandem AAA-ATPase domain"/>
    <property type="match status" value="1"/>
</dbReference>
<keyword evidence="2" id="KW-0479">Metal-binding</keyword>
<dbReference type="InterPro" id="IPR049730">
    <property type="entry name" value="SNF2/RAD54-like_C"/>
</dbReference>